<evidence type="ECO:0000313" key="6">
    <source>
        <dbReference type="Proteomes" id="UP000217289"/>
    </source>
</evidence>
<dbReference type="SUPFAM" id="SSF48452">
    <property type="entry name" value="TPR-like"/>
    <property type="match status" value="1"/>
</dbReference>
<accession>A0A250IH55</accession>
<dbReference type="InterPro" id="IPR025497">
    <property type="entry name" value="PatA-like_N"/>
</dbReference>
<feature type="repeat" description="TPR" evidence="3">
    <location>
        <begin position="475"/>
        <end position="508"/>
    </location>
</feature>
<keyword evidence="1" id="KW-0677">Repeat</keyword>
<dbReference type="SUPFAM" id="SSF160246">
    <property type="entry name" value="EspE N-terminal domain-like"/>
    <property type="match status" value="1"/>
</dbReference>
<sequence>MFPTPAQVLKQREGALSETPFPLLLHALAVEERTCTLELKVRQREKRITFEDGAPVASSSNLLHETLGKFLVEKGKLSEVDYQKALAESVSTDVPLGGLVVQKGLISPFDLYKQMQANMAMKLLDCFRWTDARFRLIADIEPPDTSVRMNTSQLILTGVTNVMPFDEVATHFAFTDEQRFAQVPGIEGPKLSAKDARLFQSLRFRPTFSELMERSGMDTDATLRRLYAFCVLGLADFAEEVDKRPAPAAVGSGVQQALVPPPPLAPALTPLPGTLETVTAAPSGLPFSDDDDAVKNALLSAFLSHRSQDPFDLLAVPENVQPVALRKAFLALSDKFSPLRFQTADLKEKAEGLLVAYARAYGALSEVEQAALWRKRRQAAREKKTSTGRPSTAEQFRIRTDLLDASTQFDEAMKRLKATNHSGAFEYFEYACDIDPKPLYKAYRAWARYLMKPEAHGKLALQELQEVLKQEPGCEEAWFFTGEVSRGEGQWAQAEDAYRKAFKINPKNRQYVDLVQETMKRVKR</sequence>
<dbReference type="KEGG" id="mbd:MEBOL_004611"/>
<organism evidence="5 6">
    <name type="scientific">Melittangium boletus DSM 14713</name>
    <dbReference type="NCBI Taxonomy" id="1294270"/>
    <lineage>
        <taxon>Bacteria</taxon>
        <taxon>Pseudomonadati</taxon>
        <taxon>Myxococcota</taxon>
        <taxon>Myxococcia</taxon>
        <taxon>Myxococcales</taxon>
        <taxon>Cystobacterineae</taxon>
        <taxon>Archangiaceae</taxon>
        <taxon>Melittangium</taxon>
    </lineage>
</organism>
<dbReference type="OrthoDB" id="5377822at2"/>
<dbReference type="InterPro" id="IPR011990">
    <property type="entry name" value="TPR-like_helical_dom_sf"/>
</dbReference>
<dbReference type="EMBL" id="CP022163">
    <property type="protein sequence ID" value="ATB31149.1"/>
    <property type="molecule type" value="Genomic_DNA"/>
</dbReference>
<dbReference type="Pfam" id="PF07719">
    <property type="entry name" value="TPR_2"/>
    <property type="match status" value="1"/>
</dbReference>
<protein>
    <recommendedName>
        <fullName evidence="4">PatA-like N-terminal domain-containing protein</fullName>
    </recommendedName>
</protein>
<reference evidence="5 6" key="1">
    <citation type="submission" date="2017-06" db="EMBL/GenBank/DDBJ databases">
        <authorList>
            <person name="Kim H.J."/>
            <person name="Triplett B.A."/>
        </authorList>
    </citation>
    <scope>NUCLEOTIDE SEQUENCE [LARGE SCALE GENOMIC DNA]</scope>
    <source>
        <strain evidence="5 6">DSM 14713</strain>
    </source>
</reference>
<name>A0A250IH55_9BACT</name>
<dbReference type="PROSITE" id="PS50005">
    <property type="entry name" value="TPR"/>
    <property type="match status" value="1"/>
</dbReference>
<dbReference type="Proteomes" id="UP000217289">
    <property type="component" value="Chromosome"/>
</dbReference>
<evidence type="ECO:0000259" key="4">
    <source>
        <dbReference type="Pfam" id="PF14332"/>
    </source>
</evidence>
<gene>
    <name evidence="5" type="ORF">MEBOL_004611</name>
</gene>
<dbReference type="SMART" id="SM00028">
    <property type="entry name" value="TPR"/>
    <property type="match status" value="2"/>
</dbReference>
<feature type="domain" description="PatA-like N-terminal" evidence="4">
    <location>
        <begin position="13"/>
        <end position="160"/>
    </location>
</feature>
<proteinExistence type="predicted"/>
<dbReference type="Gene3D" id="1.25.40.10">
    <property type="entry name" value="Tetratricopeptide repeat domain"/>
    <property type="match status" value="1"/>
</dbReference>
<dbReference type="InterPro" id="IPR037257">
    <property type="entry name" value="T2SS_E_N_sf"/>
</dbReference>
<dbReference type="InterPro" id="IPR013105">
    <property type="entry name" value="TPR_2"/>
</dbReference>
<dbReference type="AlphaFoldDB" id="A0A250IH55"/>
<evidence type="ECO:0000313" key="5">
    <source>
        <dbReference type="EMBL" id="ATB31149.1"/>
    </source>
</evidence>
<dbReference type="InterPro" id="IPR019734">
    <property type="entry name" value="TPR_rpt"/>
</dbReference>
<keyword evidence="6" id="KW-1185">Reference proteome</keyword>
<evidence type="ECO:0000256" key="2">
    <source>
        <dbReference type="ARBA" id="ARBA00022803"/>
    </source>
</evidence>
<keyword evidence="2 3" id="KW-0802">TPR repeat</keyword>
<dbReference type="RefSeq" id="WP_095979512.1">
    <property type="nucleotide sequence ID" value="NZ_CP022163.1"/>
</dbReference>
<dbReference type="Pfam" id="PF14332">
    <property type="entry name" value="DUF4388"/>
    <property type="match status" value="1"/>
</dbReference>
<evidence type="ECO:0000256" key="3">
    <source>
        <dbReference type="PROSITE-ProRule" id="PRU00339"/>
    </source>
</evidence>
<evidence type="ECO:0000256" key="1">
    <source>
        <dbReference type="ARBA" id="ARBA00022737"/>
    </source>
</evidence>